<dbReference type="RefSeq" id="WP_248650422.1">
    <property type="nucleotide sequence ID" value="NZ_CP096659.1"/>
</dbReference>
<accession>A0A8U0HUJ3</accession>
<dbReference type="InterPro" id="IPR007381">
    <property type="entry name" value="CheF1/F2"/>
</dbReference>
<keyword evidence="1" id="KW-0145">Chemotaxis</keyword>
<protein>
    <recommendedName>
        <fullName evidence="1">Taxis protein CheF</fullName>
    </recommendedName>
</protein>
<evidence type="ECO:0000313" key="3">
    <source>
        <dbReference type="Proteomes" id="UP000830729"/>
    </source>
</evidence>
<dbReference type="KEGG" id="halx:M0R89_17810"/>
<reference evidence="2 3" key="1">
    <citation type="submission" date="2022-04" db="EMBL/GenBank/DDBJ databases">
        <title>Diverse halophilic archaea isolated from saline environments.</title>
        <authorList>
            <person name="Cui H.-L."/>
        </authorList>
    </citation>
    <scope>NUCLEOTIDE SEQUENCE [LARGE SCALE GENOMIC DNA]</scope>
    <source>
        <strain evidence="2 3">XZYJT49</strain>
    </source>
</reference>
<gene>
    <name evidence="2" type="ORF">M0R89_17810</name>
</gene>
<organism evidence="2 3">
    <name type="scientific">Halorussus limi</name>
    <dbReference type="NCBI Taxonomy" id="2938695"/>
    <lineage>
        <taxon>Archaea</taxon>
        <taxon>Methanobacteriati</taxon>
        <taxon>Methanobacteriota</taxon>
        <taxon>Stenosarchaea group</taxon>
        <taxon>Halobacteria</taxon>
        <taxon>Halobacteriales</taxon>
        <taxon>Haladaptataceae</taxon>
        <taxon>Halorussus</taxon>
    </lineage>
</organism>
<dbReference type="EMBL" id="CP096659">
    <property type="protein sequence ID" value="UPV74376.1"/>
    <property type="molecule type" value="Genomic_DNA"/>
</dbReference>
<keyword evidence="3" id="KW-1185">Reference proteome</keyword>
<dbReference type="PIRSF" id="PIRSF026802">
    <property type="entry name" value="UCP026802"/>
    <property type="match status" value="1"/>
</dbReference>
<dbReference type="Proteomes" id="UP000830729">
    <property type="component" value="Chromosome"/>
</dbReference>
<dbReference type="PANTHER" id="PTHR42201">
    <property type="entry name" value="TAXIS PROTEIN"/>
    <property type="match status" value="1"/>
</dbReference>
<dbReference type="AlphaFoldDB" id="A0A8U0HUJ3"/>
<dbReference type="Pfam" id="PF04283">
    <property type="entry name" value="CheF-arch"/>
    <property type="match status" value="1"/>
</dbReference>
<name>A0A8U0HUJ3_9EURY</name>
<evidence type="ECO:0000256" key="1">
    <source>
        <dbReference type="PIRNR" id="PIRNR026802"/>
    </source>
</evidence>
<sequence length="289" mass="32120">MSKEGEHKITDTKGKFLQVVKNGRKLNDPDWTSGRILLSNKRIVLAGNQGKRSIPLSKVNGLKGRYDVNQAVASVSDYLSVEFENNVVLLGTGMDIDEFETDVYGALLNQKMILTKHPAVEGGVVQDTEWEKARIKISEEMVNVAIASGTFVGIELDDIGGVDRATRTVKGEQRTVLEVEHTQGDTSVQTYISGETRRCALLESLLKKGERKNEGGVELDETEKEVLMALYSGVSSFEIPDFLGMDVDEVESIFERLVEVDVLEEVRKRREVSLKTRGRNIASESINEK</sequence>
<dbReference type="PANTHER" id="PTHR42201:SF1">
    <property type="entry name" value="TAXIS PROTEIN"/>
    <property type="match status" value="1"/>
</dbReference>
<proteinExistence type="predicted"/>
<evidence type="ECO:0000313" key="2">
    <source>
        <dbReference type="EMBL" id="UPV74376.1"/>
    </source>
</evidence>
<dbReference type="GeneID" id="72187095"/>
<comment type="function">
    <text evidence="1">Involved in taxis signal transduction.</text>
</comment>
<comment type="subunit">
    <text evidence="1">Interacts with chemotaxis (Che) proteins as well as flagella accessory (Fla) proteins.</text>
</comment>
<dbReference type="GO" id="GO:0006935">
    <property type="term" value="P:chemotaxis"/>
    <property type="evidence" value="ECO:0007669"/>
    <property type="project" value="UniProtKB-UniRule"/>
</dbReference>